<accession>A0A8R1U7J9</accession>
<reference evidence="1" key="2">
    <citation type="submission" date="2022-06" db="UniProtKB">
        <authorList>
            <consortium name="EnsemblMetazoa"/>
        </authorList>
    </citation>
    <scope>IDENTIFICATION</scope>
    <source>
        <strain evidence="1">PS312</strain>
    </source>
</reference>
<gene>
    <name evidence="1" type="primary">WBGene00099650</name>
</gene>
<evidence type="ECO:0000313" key="2">
    <source>
        <dbReference type="Proteomes" id="UP000005239"/>
    </source>
</evidence>
<dbReference type="Proteomes" id="UP000005239">
    <property type="component" value="Unassembled WGS sequence"/>
</dbReference>
<dbReference type="AlphaFoldDB" id="A0A2A6B3S0"/>
<keyword evidence="2" id="KW-1185">Reference proteome</keyword>
<proteinExistence type="predicted"/>
<name>A0A2A6B3S0_PRIPA</name>
<reference evidence="2" key="1">
    <citation type="journal article" date="2008" name="Nat. Genet.">
        <title>The Pristionchus pacificus genome provides a unique perspective on nematode lifestyle and parasitism.</title>
        <authorList>
            <person name="Dieterich C."/>
            <person name="Clifton S.W."/>
            <person name="Schuster L.N."/>
            <person name="Chinwalla A."/>
            <person name="Delehaunty K."/>
            <person name="Dinkelacker I."/>
            <person name="Fulton L."/>
            <person name="Fulton R."/>
            <person name="Godfrey J."/>
            <person name="Minx P."/>
            <person name="Mitreva M."/>
            <person name="Roeseler W."/>
            <person name="Tian H."/>
            <person name="Witte H."/>
            <person name="Yang S.P."/>
            <person name="Wilson R.K."/>
            <person name="Sommer R.J."/>
        </authorList>
    </citation>
    <scope>NUCLEOTIDE SEQUENCE [LARGE SCALE GENOMIC DNA]</scope>
    <source>
        <strain evidence="2">PS312</strain>
    </source>
</reference>
<sequence>MPIMSSLIPDLLQTPPTLQQLQHLQPIERESSEDKRGPPRIECESDTLICPLKDEEVLQLTDAWSWVRSMLEPLPEKGYDNDTERGNRTFDVFCANCVANYDKRVNNGKSEKIACIRAATVAFLGVLTAGIAIGRVFSLHATRRLSPLKLFLYYLLVMHLAAGEATSTTRLETVAPADLLRQLWHVVSWAEIAESGGAQL</sequence>
<accession>A0A2A6B3S0</accession>
<evidence type="ECO:0000313" key="1">
    <source>
        <dbReference type="EnsemblMetazoa" id="PPA10096.1"/>
    </source>
</evidence>
<organism evidence="1 2">
    <name type="scientific">Pristionchus pacificus</name>
    <name type="common">Parasitic nematode worm</name>
    <dbReference type="NCBI Taxonomy" id="54126"/>
    <lineage>
        <taxon>Eukaryota</taxon>
        <taxon>Metazoa</taxon>
        <taxon>Ecdysozoa</taxon>
        <taxon>Nematoda</taxon>
        <taxon>Chromadorea</taxon>
        <taxon>Rhabditida</taxon>
        <taxon>Rhabditina</taxon>
        <taxon>Diplogasteromorpha</taxon>
        <taxon>Diplogasteroidea</taxon>
        <taxon>Neodiplogasteridae</taxon>
        <taxon>Pristionchus</taxon>
    </lineage>
</organism>
<protein>
    <submittedName>
        <fullName evidence="1">Uncharacterized protein</fullName>
    </submittedName>
</protein>
<dbReference type="EnsemblMetazoa" id="PPA10096.1">
    <property type="protein sequence ID" value="PPA10096.1"/>
    <property type="gene ID" value="WBGene00099650"/>
</dbReference>